<comment type="subcellular location">
    <subcellularLocation>
        <location evidence="2">Nucleus</location>
        <location evidence="2">Nucleolus</location>
    </subcellularLocation>
</comment>
<dbReference type="SMART" id="SM00360">
    <property type="entry name" value="RRM"/>
    <property type="match status" value="1"/>
</dbReference>
<reference evidence="9" key="1">
    <citation type="submission" date="2016-06" db="EMBL/GenBank/DDBJ databases">
        <authorList>
            <person name="Cuomo C."/>
            <person name="Litvintseva A."/>
            <person name="Heitman J."/>
            <person name="Chen Y."/>
            <person name="Sun S."/>
            <person name="Springer D."/>
            <person name="Dromer F."/>
            <person name="Young S."/>
            <person name="Zeng Q."/>
            <person name="Chapman S."/>
            <person name="Gujja S."/>
            <person name="Saif S."/>
            <person name="Birren B."/>
        </authorList>
    </citation>
    <scope>NUCLEOTIDE SEQUENCE</scope>
    <source>
        <strain evidence="9">CBS 7841</strain>
    </source>
</reference>
<keyword evidence="10" id="KW-1185">Reference proteome</keyword>
<feature type="region of interest" description="Disordered" evidence="7">
    <location>
        <begin position="1"/>
        <end position="23"/>
    </location>
</feature>
<feature type="compositionally biased region" description="Basic residues" evidence="7">
    <location>
        <begin position="564"/>
        <end position="577"/>
    </location>
</feature>
<dbReference type="InterPro" id="IPR000504">
    <property type="entry name" value="RRM_dom"/>
</dbReference>
<dbReference type="PANTHER" id="PTHR23236:SF25">
    <property type="entry name" value="RNA-BINDING PROTEIN 34"/>
    <property type="match status" value="1"/>
</dbReference>
<dbReference type="Pfam" id="PF00076">
    <property type="entry name" value="RRM_1"/>
    <property type="match status" value="1"/>
</dbReference>
<evidence type="ECO:0000259" key="8">
    <source>
        <dbReference type="PROSITE" id="PS50102"/>
    </source>
</evidence>
<name>A0A1E3IV14_9TREE</name>
<dbReference type="GO" id="GO:0019843">
    <property type="term" value="F:rRNA binding"/>
    <property type="evidence" value="ECO:0007669"/>
    <property type="project" value="TreeGrafter"/>
</dbReference>
<keyword evidence="6" id="KW-0539">Nucleus</keyword>
<dbReference type="InterPro" id="IPR012677">
    <property type="entry name" value="Nucleotide-bd_a/b_plait_sf"/>
</dbReference>
<feature type="domain" description="RRM" evidence="8">
    <location>
        <begin position="370"/>
        <end position="461"/>
    </location>
</feature>
<evidence type="ECO:0000313" key="10">
    <source>
        <dbReference type="Proteomes" id="UP000094043"/>
    </source>
</evidence>
<feature type="region of interest" description="Disordered" evidence="7">
    <location>
        <begin position="74"/>
        <end position="191"/>
    </location>
</feature>
<dbReference type="GO" id="GO:0000463">
    <property type="term" value="P:maturation of LSU-rRNA from tricistronic rRNA transcript (SSU-rRNA, 5.8S rRNA, LSU-rRNA)"/>
    <property type="evidence" value="ECO:0007669"/>
    <property type="project" value="TreeGrafter"/>
</dbReference>
<feature type="region of interest" description="Disordered" evidence="7">
    <location>
        <begin position="536"/>
        <end position="589"/>
    </location>
</feature>
<dbReference type="AlphaFoldDB" id="A0A1E3IV14"/>
<dbReference type="Gene3D" id="3.30.70.330">
    <property type="match status" value="1"/>
</dbReference>
<dbReference type="RefSeq" id="XP_066071456.1">
    <property type="nucleotide sequence ID" value="XM_066215359.1"/>
</dbReference>
<reference evidence="9" key="3">
    <citation type="submission" date="2024-01" db="EMBL/GenBank/DDBJ databases">
        <authorList>
            <person name="Coelho M.A."/>
            <person name="David-Palma M."/>
            <person name="Shea T."/>
            <person name="Sun S."/>
            <person name="Cuomo C.A."/>
            <person name="Heitman J."/>
        </authorList>
    </citation>
    <scope>NUCLEOTIDE SEQUENCE</scope>
    <source>
        <strain evidence="9">CBS 7841</strain>
    </source>
</reference>
<evidence type="ECO:0000256" key="6">
    <source>
        <dbReference type="ARBA" id="ARBA00023242"/>
    </source>
</evidence>
<dbReference type="GeneID" id="91090207"/>
<comment type="function">
    <text evidence="1">Involved in pre-25S rRNA processing.</text>
</comment>
<dbReference type="InterPro" id="IPR035979">
    <property type="entry name" value="RBD_domain_sf"/>
</dbReference>
<organism evidence="9 10">
    <name type="scientific">Cryptococcus depauperatus CBS 7841</name>
    <dbReference type="NCBI Taxonomy" id="1295531"/>
    <lineage>
        <taxon>Eukaryota</taxon>
        <taxon>Fungi</taxon>
        <taxon>Dikarya</taxon>
        <taxon>Basidiomycota</taxon>
        <taxon>Agaricomycotina</taxon>
        <taxon>Tremellomycetes</taxon>
        <taxon>Tremellales</taxon>
        <taxon>Cryptococcaceae</taxon>
        <taxon>Cryptococcus</taxon>
    </lineage>
</organism>
<evidence type="ECO:0000256" key="3">
    <source>
        <dbReference type="ARBA" id="ARBA00007077"/>
    </source>
</evidence>
<evidence type="ECO:0000256" key="7">
    <source>
        <dbReference type="SAM" id="MobiDB-lite"/>
    </source>
</evidence>
<dbReference type="PROSITE" id="PS50102">
    <property type="entry name" value="RRM"/>
    <property type="match status" value="1"/>
</dbReference>
<dbReference type="GO" id="GO:0005730">
    <property type="term" value="C:nucleolus"/>
    <property type="evidence" value="ECO:0007669"/>
    <property type="project" value="UniProtKB-SubCell"/>
</dbReference>
<dbReference type="Proteomes" id="UP000094043">
    <property type="component" value="Chromosome 8"/>
</dbReference>
<evidence type="ECO:0000256" key="2">
    <source>
        <dbReference type="ARBA" id="ARBA00004604"/>
    </source>
</evidence>
<dbReference type="VEuPathDB" id="FungiDB:L203_00706"/>
<evidence type="ECO:0000256" key="1">
    <source>
        <dbReference type="ARBA" id="ARBA00002475"/>
    </source>
</evidence>
<sequence length="589" mass="65242">MGKSAIVKGKAPIKDKNNKRKREGEYKFTETKLSLFGGVIDKELDDVFAKSTAFSQPIAPIPVASTSKVHLDAALEPVGKKGKKEQEHGKDTNGSEDSGDEDETLQVDQEITSETDEDASNEEQVEDVNMKSDIEEKEDDESSIAPEDLVHESFKAQEAKKAKKSRLSKYSPSNETPEDKNRRTVFIGNLPNEAAKSKRALKQLKAHIKSFVPTAKIESIRFRSVAFATPTAPVPTDDPEKDASQRAKREKERTAAWKAKQNADDEDASLDKSKVFIDAKGKRKVAFIKKEFHSEIDSCNAYVVFEHPHPDRASNVAPVQDPFEAATQFISAASGSTCLGRTIRTDSVKTLTTSTKSKKDWLPSSTDPKKSLFVGGLDYAAKEEDVKVFFEELVKAERGDKNDGKYWVTGVRIVRDKETQLGKGFGYVHFTDQESVEEILALDSKKIKFAKRYLRVQPCKTLPSSNTLNNTIKKVAAGSLSSSKDKIKKKKVTRVGVIPKGDPALGEKLKELSKEERKAAKSSDTDRLARRLAKKQAKLAMDKNKERSRVKLSLTKAEKEKTNAAKKPKAKKGKKRAPGAIAKMKGSRV</sequence>
<feature type="region of interest" description="Disordered" evidence="7">
    <location>
        <begin position="229"/>
        <end position="264"/>
    </location>
</feature>
<keyword evidence="5" id="KW-0694">RNA-binding</keyword>
<accession>A0A1E3IV14</accession>
<protein>
    <recommendedName>
        <fullName evidence="4">Nucleolar protein 12</fullName>
    </recommendedName>
</protein>
<proteinExistence type="inferred from homology"/>
<gene>
    <name evidence="9" type="ORF">L203_105999</name>
</gene>
<reference evidence="9" key="2">
    <citation type="journal article" date="2022" name="Elife">
        <title>Obligate sexual reproduction of a homothallic fungus closely related to the Cryptococcus pathogenic species complex.</title>
        <authorList>
            <person name="Passer A.R."/>
            <person name="Clancey S.A."/>
            <person name="Shea T."/>
            <person name="David-Palma M."/>
            <person name="Averette A.F."/>
            <person name="Boekhout T."/>
            <person name="Porcel B.M."/>
            <person name="Nowrousian M."/>
            <person name="Cuomo C.A."/>
            <person name="Sun S."/>
            <person name="Heitman J."/>
            <person name="Coelho M.A."/>
        </authorList>
    </citation>
    <scope>NUCLEOTIDE SEQUENCE</scope>
    <source>
        <strain evidence="9">CBS 7841</strain>
    </source>
</reference>
<feature type="compositionally biased region" description="Basic and acidic residues" evidence="7">
    <location>
        <begin position="84"/>
        <end position="93"/>
    </location>
</feature>
<dbReference type="EMBL" id="CP143791">
    <property type="protein sequence ID" value="WVN90756.1"/>
    <property type="molecule type" value="Genomic_DNA"/>
</dbReference>
<comment type="similarity">
    <text evidence="3">Belongs to the RRM RBM34 family.</text>
</comment>
<feature type="compositionally biased region" description="Basic and acidic residues" evidence="7">
    <location>
        <begin position="148"/>
        <end position="160"/>
    </location>
</feature>
<dbReference type="SUPFAM" id="SSF54928">
    <property type="entry name" value="RNA-binding domain, RBD"/>
    <property type="match status" value="1"/>
</dbReference>
<evidence type="ECO:0000313" key="9">
    <source>
        <dbReference type="EMBL" id="WVN90756.1"/>
    </source>
</evidence>
<feature type="compositionally biased region" description="Basic and acidic residues" evidence="7">
    <location>
        <begin position="241"/>
        <end position="255"/>
    </location>
</feature>
<dbReference type="OrthoDB" id="442677at2759"/>
<dbReference type="KEGG" id="cdep:91090207"/>
<dbReference type="PANTHER" id="PTHR23236">
    <property type="entry name" value="EUKARYOTIC TRANSLATION INITIATION FACTOR 4B/4H"/>
    <property type="match status" value="1"/>
</dbReference>
<evidence type="ECO:0000256" key="5">
    <source>
        <dbReference type="ARBA" id="ARBA00022884"/>
    </source>
</evidence>
<feature type="compositionally biased region" description="Acidic residues" evidence="7">
    <location>
        <begin position="97"/>
        <end position="126"/>
    </location>
</feature>
<evidence type="ECO:0000256" key="4">
    <source>
        <dbReference type="ARBA" id="ARBA00015520"/>
    </source>
</evidence>
<feature type="compositionally biased region" description="Basic and acidic residues" evidence="7">
    <location>
        <begin position="12"/>
        <end position="23"/>
    </location>
</feature>
<feature type="compositionally biased region" description="Basic and acidic residues" evidence="7">
    <location>
        <begin position="540"/>
        <end position="549"/>
    </location>
</feature>